<evidence type="ECO:0000259" key="6">
    <source>
        <dbReference type="PROSITE" id="PS50893"/>
    </source>
</evidence>
<feature type="transmembrane region" description="Helical" evidence="5">
    <location>
        <begin position="153"/>
        <end position="186"/>
    </location>
</feature>
<name>A0ABY9VAU1_9ACTN</name>
<dbReference type="GO" id="GO:0005524">
    <property type="term" value="F:ATP binding"/>
    <property type="evidence" value="ECO:0007669"/>
    <property type="project" value="UniProtKB-KW"/>
</dbReference>
<dbReference type="Proteomes" id="UP001305606">
    <property type="component" value="Chromosome"/>
</dbReference>
<dbReference type="PROSITE" id="PS50929">
    <property type="entry name" value="ABC_TM1F"/>
    <property type="match status" value="1"/>
</dbReference>
<keyword evidence="2 5" id="KW-0812">Transmembrane</keyword>
<sequence length="566" mass="60309">MRHFPEPDPGRPSVGSARAYVLWLAGRHRAPALLATLYGVVCTLAQALVPATVGVAIDQGLVDQDRRALVLWSAAVLGLGIVQAISGTLRDRCSLTNRLGGAYRTMQLVTAKAVDLGAELPRRVSSGSVVSVGATDIAQIGAALESTARGGGAVVSIVAVAVLMLTASWQLGLVALVGVPLIAWAVTRLMRLLHDRQHDLRDQQGALTDLSVDIVEGLRVLRGIGGEDVFAARYRERSQRVRQEAVRVASVEALAALGQILLPGLLITAIVWLGAHYVGTGRLGPGDLVAFYGYAVFLAEQLRRATTTVDQLTRALVSARRVVEFLALERTTPSGGRALATEGDLHDPDAGLTVPDGRFVAVVCAESGDAHRLADRLGGYLPAPVTYGGVPLAAAPPDEVRGRILVVDHAFRLFSGRLGRELDPDGRLTDDAGRLERVLDTASARDIVDALPDGLDHEGSGGREFSGGEQQRLHLARALIRDPEVLILVDPTSALDAHTEGRIADRLGMYREGRTTLLFTTSPLLLDRAELVLYVEDGRVTARGSHDELLADARYRAVVTREVAVA</sequence>
<keyword evidence="4 5" id="KW-0472">Membrane</keyword>
<organism evidence="8 9">
    <name type="scientific">Streptomyces luomodiensis</name>
    <dbReference type="NCBI Taxonomy" id="3026192"/>
    <lineage>
        <taxon>Bacteria</taxon>
        <taxon>Bacillati</taxon>
        <taxon>Actinomycetota</taxon>
        <taxon>Actinomycetes</taxon>
        <taxon>Kitasatosporales</taxon>
        <taxon>Streptomycetaceae</taxon>
        <taxon>Streptomyces</taxon>
    </lineage>
</organism>
<dbReference type="RefSeq" id="WP_311039374.1">
    <property type="nucleotide sequence ID" value="NZ_CP117522.1"/>
</dbReference>
<gene>
    <name evidence="8" type="ORF">PS467_39730</name>
</gene>
<dbReference type="Pfam" id="PF00664">
    <property type="entry name" value="ABC_membrane"/>
    <property type="match status" value="1"/>
</dbReference>
<feature type="transmembrane region" description="Helical" evidence="5">
    <location>
        <begin position="245"/>
        <end position="273"/>
    </location>
</feature>
<dbReference type="InterPro" id="IPR039421">
    <property type="entry name" value="Type_1_exporter"/>
</dbReference>
<dbReference type="InterPro" id="IPR027417">
    <property type="entry name" value="P-loop_NTPase"/>
</dbReference>
<evidence type="ECO:0000256" key="2">
    <source>
        <dbReference type="ARBA" id="ARBA00022692"/>
    </source>
</evidence>
<dbReference type="SUPFAM" id="SSF90123">
    <property type="entry name" value="ABC transporter transmembrane region"/>
    <property type="match status" value="1"/>
</dbReference>
<evidence type="ECO:0000256" key="1">
    <source>
        <dbReference type="ARBA" id="ARBA00004651"/>
    </source>
</evidence>
<keyword evidence="8" id="KW-0067">ATP-binding</keyword>
<keyword evidence="3 5" id="KW-1133">Transmembrane helix</keyword>
<dbReference type="Pfam" id="PF00005">
    <property type="entry name" value="ABC_tran"/>
    <property type="match status" value="1"/>
</dbReference>
<feature type="transmembrane region" description="Helical" evidence="5">
    <location>
        <begin position="69"/>
        <end position="89"/>
    </location>
</feature>
<protein>
    <submittedName>
        <fullName evidence="8">ABC transporter ATP-binding protein</fullName>
    </submittedName>
</protein>
<keyword evidence="9" id="KW-1185">Reference proteome</keyword>
<feature type="domain" description="ABC transporter" evidence="6">
    <location>
        <begin position="297"/>
        <end position="562"/>
    </location>
</feature>
<dbReference type="InterPro" id="IPR036640">
    <property type="entry name" value="ABC1_TM_sf"/>
</dbReference>
<dbReference type="SUPFAM" id="SSF52540">
    <property type="entry name" value="P-loop containing nucleoside triphosphate hydrolases"/>
    <property type="match status" value="1"/>
</dbReference>
<evidence type="ECO:0000313" key="8">
    <source>
        <dbReference type="EMBL" id="WNF01040.1"/>
    </source>
</evidence>
<dbReference type="Gene3D" id="3.40.50.300">
    <property type="entry name" value="P-loop containing nucleotide triphosphate hydrolases"/>
    <property type="match status" value="1"/>
</dbReference>
<dbReference type="PANTHER" id="PTHR43394">
    <property type="entry name" value="ATP-DEPENDENT PERMEASE MDL1, MITOCHONDRIAL"/>
    <property type="match status" value="1"/>
</dbReference>
<dbReference type="EMBL" id="CP117522">
    <property type="protein sequence ID" value="WNF01040.1"/>
    <property type="molecule type" value="Genomic_DNA"/>
</dbReference>
<dbReference type="InterPro" id="IPR011527">
    <property type="entry name" value="ABC1_TM_dom"/>
</dbReference>
<feature type="transmembrane region" description="Helical" evidence="5">
    <location>
        <begin position="32"/>
        <end position="57"/>
    </location>
</feature>
<evidence type="ECO:0000256" key="4">
    <source>
        <dbReference type="ARBA" id="ARBA00023136"/>
    </source>
</evidence>
<dbReference type="Gene3D" id="1.20.1560.10">
    <property type="entry name" value="ABC transporter type 1, transmembrane domain"/>
    <property type="match status" value="1"/>
</dbReference>
<accession>A0ABY9VAU1</accession>
<dbReference type="InterPro" id="IPR003439">
    <property type="entry name" value="ABC_transporter-like_ATP-bd"/>
</dbReference>
<keyword evidence="8" id="KW-0547">Nucleotide-binding</keyword>
<proteinExistence type="predicted"/>
<evidence type="ECO:0000313" key="9">
    <source>
        <dbReference type="Proteomes" id="UP001305606"/>
    </source>
</evidence>
<dbReference type="PROSITE" id="PS50893">
    <property type="entry name" value="ABC_TRANSPORTER_2"/>
    <property type="match status" value="1"/>
</dbReference>
<comment type="subcellular location">
    <subcellularLocation>
        <location evidence="1">Cell membrane</location>
        <topology evidence="1">Multi-pass membrane protein</topology>
    </subcellularLocation>
</comment>
<feature type="domain" description="ABC transmembrane type-1" evidence="7">
    <location>
        <begin position="33"/>
        <end position="314"/>
    </location>
</feature>
<evidence type="ECO:0000256" key="5">
    <source>
        <dbReference type="SAM" id="Phobius"/>
    </source>
</evidence>
<reference evidence="8 9" key="1">
    <citation type="submission" date="2023-02" db="EMBL/GenBank/DDBJ databases">
        <title>Streptomyces sp. SCA4-21 with antifungal activity against Fusarium oxysporum f. sp. cubense, Streptomyces sp. SCA2-17 with antifungal activity against Fusarium oxysporum f. sp. cubense.</title>
        <authorList>
            <person name="Qi D."/>
        </authorList>
    </citation>
    <scope>NUCLEOTIDE SEQUENCE [LARGE SCALE GENOMIC DNA]</scope>
    <source>
        <strain evidence="8 9">SCA4-21</strain>
    </source>
</reference>
<evidence type="ECO:0000256" key="3">
    <source>
        <dbReference type="ARBA" id="ARBA00022989"/>
    </source>
</evidence>
<dbReference type="PANTHER" id="PTHR43394:SF1">
    <property type="entry name" value="ATP-BINDING CASSETTE SUB-FAMILY B MEMBER 10, MITOCHONDRIAL"/>
    <property type="match status" value="1"/>
</dbReference>
<evidence type="ECO:0000259" key="7">
    <source>
        <dbReference type="PROSITE" id="PS50929"/>
    </source>
</evidence>
<dbReference type="CDD" id="cd07346">
    <property type="entry name" value="ABC_6TM_exporters"/>
    <property type="match status" value="1"/>
</dbReference>